<proteinExistence type="predicted"/>
<dbReference type="Proteomes" id="UP001367676">
    <property type="component" value="Unassembled WGS sequence"/>
</dbReference>
<comment type="caution">
    <text evidence="1">The sequence shown here is derived from an EMBL/GenBank/DDBJ whole genome shotgun (WGS) entry which is preliminary data.</text>
</comment>
<keyword evidence="2" id="KW-1185">Reference proteome</keyword>
<dbReference type="EMBL" id="JBBCAQ010000022">
    <property type="protein sequence ID" value="KAK7590341.1"/>
    <property type="molecule type" value="Genomic_DNA"/>
</dbReference>
<reference evidence="1 2" key="1">
    <citation type="submission" date="2024-03" db="EMBL/GenBank/DDBJ databases">
        <title>Adaptation during the transition from Ophiocordyceps entomopathogen to insect associate is accompanied by gene loss and intensified selection.</title>
        <authorList>
            <person name="Ward C.M."/>
            <person name="Onetto C.A."/>
            <person name="Borneman A.R."/>
        </authorList>
    </citation>
    <scope>NUCLEOTIDE SEQUENCE [LARGE SCALE GENOMIC DNA]</scope>
    <source>
        <strain evidence="1">AWRI1</strain>
        <tissue evidence="1">Single Adult Female</tissue>
    </source>
</reference>
<name>A0AAN9Y3D4_9HEMI</name>
<evidence type="ECO:0000313" key="1">
    <source>
        <dbReference type="EMBL" id="KAK7590341.1"/>
    </source>
</evidence>
<gene>
    <name evidence="1" type="ORF">V9T40_001954</name>
</gene>
<organism evidence="1 2">
    <name type="scientific">Parthenolecanium corni</name>
    <dbReference type="NCBI Taxonomy" id="536013"/>
    <lineage>
        <taxon>Eukaryota</taxon>
        <taxon>Metazoa</taxon>
        <taxon>Ecdysozoa</taxon>
        <taxon>Arthropoda</taxon>
        <taxon>Hexapoda</taxon>
        <taxon>Insecta</taxon>
        <taxon>Pterygota</taxon>
        <taxon>Neoptera</taxon>
        <taxon>Paraneoptera</taxon>
        <taxon>Hemiptera</taxon>
        <taxon>Sternorrhyncha</taxon>
        <taxon>Coccoidea</taxon>
        <taxon>Coccidae</taxon>
        <taxon>Parthenolecanium</taxon>
    </lineage>
</organism>
<dbReference type="AlphaFoldDB" id="A0AAN9Y3D4"/>
<protein>
    <submittedName>
        <fullName evidence="1">Uncharacterized protein</fullName>
    </submittedName>
</protein>
<sequence>MVVLRRRISPLKSESVTHNELLKDTVSEENEVLLCIFLHSTMGSAQVVLTGGVVPAYPNSVSPRLVVPAVPYAYAAGYDAIHSYEPVEQHGYKISYGF</sequence>
<accession>A0AAN9Y3D4</accession>
<evidence type="ECO:0000313" key="2">
    <source>
        <dbReference type="Proteomes" id="UP001367676"/>
    </source>
</evidence>